<dbReference type="Pfam" id="PF02720">
    <property type="entry name" value="DUF222"/>
    <property type="match status" value="1"/>
</dbReference>
<protein>
    <submittedName>
        <fullName evidence="2">HNH endonuclease</fullName>
    </submittedName>
</protein>
<dbReference type="InterPro" id="IPR003870">
    <property type="entry name" value="DUF222"/>
</dbReference>
<organism evidence="2 3">
    <name type="scientific">Nocardioides marmorisolisilvae</name>
    <dbReference type="NCBI Taxonomy" id="1542737"/>
    <lineage>
        <taxon>Bacteria</taxon>
        <taxon>Bacillati</taxon>
        <taxon>Actinomycetota</taxon>
        <taxon>Actinomycetes</taxon>
        <taxon>Propionibacteriales</taxon>
        <taxon>Nocardioidaceae</taxon>
        <taxon>Nocardioides</taxon>
    </lineage>
</organism>
<dbReference type="EMBL" id="RJSG01000006">
    <property type="protein sequence ID" value="RNL75443.1"/>
    <property type="molecule type" value="Genomic_DNA"/>
</dbReference>
<dbReference type="AlphaFoldDB" id="A0A3N0DJM6"/>
<dbReference type="CDD" id="cd00085">
    <property type="entry name" value="HNHc"/>
    <property type="match status" value="1"/>
</dbReference>
<keyword evidence="2" id="KW-0255">Endonuclease</keyword>
<accession>A0A3N0DJM6</accession>
<evidence type="ECO:0000259" key="1">
    <source>
        <dbReference type="SMART" id="SM00507"/>
    </source>
</evidence>
<dbReference type="SMART" id="SM00507">
    <property type="entry name" value="HNHc"/>
    <property type="match status" value="1"/>
</dbReference>
<evidence type="ECO:0000313" key="2">
    <source>
        <dbReference type="EMBL" id="RNL75443.1"/>
    </source>
</evidence>
<keyword evidence="2" id="KW-0540">Nuclease</keyword>
<dbReference type="OrthoDB" id="3747765at2"/>
<gene>
    <name evidence="2" type="ORF">EFL95_18720</name>
</gene>
<dbReference type="GO" id="GO:0004519">
    <property type="term" value="F:endonuclease activity"/>
    <property type="evidence" value="ECO:0007669"/>
    <property type="project" value="UniProtKB-KW"/>
</dbReference>
<dbReference type="RefSeq" id="WP_123235631.1">
    <property type="nucleotide sequence ID" value="NZ_RJSG01000006.1"/>
</dbReference>
<reference evidence="2 3" key="1">
    <citation type="submission" date="2018-11" db="EMBL/GenBank/DDBJ databases">
        <authorList>
            <person name="Li F."/>
        </authorList>
    </citation>
    <scope>NUCLEOTIDE SEQUENCE [LARGE SCALE GENOMIC DNA]</scope>
    <source>
        <strain evidence="2 3">KIS18-7</strain>
    </source>
</reference>
<keyword evidence="3" id="KW-1185">Reference proteome</keyword>
<evidence type="ECO:0000313" key="3">
    <source>
        <dbReference type="Proteomes" id="UP000277094"/>
    </source>
</evidence>
<name>A0A3N0DJM6_9ACTN</name>
<sequence length="399" mass="44617">MDEFNTAVLNDHDLLLGGVVDLVAENQASARRWARMVELHRRHPDTDGNFSLSAASWVAADTSEAWAMGDQFARSQLNTALFLSRHLPEVWDLCLQGSLDRFRATTIADVIRKRLDDPADWMRVAAKIVPFLRKHVRRFAEFNIEVVNCTITQLRNKLNYETRVLAPADEEFVRRFADRSVAVWEDEDGTASLSISTSVDEARLAKHRLWLSAKAKRDAGDPRTVSQLMSDLALDLIIGRAEGLPVPNFARPIVNVTVSLETLAGLNDDPATLSGGTVIPADLARAIATKEGATWYRLLTDAQGEPVSLSTTSYTPTPPIWRYVVATRTTCSHEGCDRPAVECELDHDKPYPLGETSTENLNPLCRRHHRLKHARAERPDLHWEYDPVGAFLHTLRTAA</sequence>
<proteinExistence type="predicted"/>
<dbReference type="InterPro" id="IPR003615">
    <property type="entry name" value="HNH_nuc"/>
</dbReference>
<keyword evidence="2" id="KW-0378">Hydrolase</keyword>
<comment type="caution">
    <text evidence="2">The sequence shown here is derived from an EMBL/GenBank/DDBJ whole genome shotgun (WGS) entry which is preliminary data.</text>
</comment>
<feature type="domain" description="HNH nuclease" evidence="1">
    <location>
        <begin position="319"/>
        <end position="370"/>
    </location>
</feature>
<dbReference type="Proteomes" id="UP000277094">
    <property type="component" value="Unassembled WGS sequence"/>
</dbReference>